<comment type="caution">
    <text evidence="1">The sequence shown here is derived from an EMBL/GenBank/DDBJ whole genome shotgun (WGS) entry which is preliminary data.</text>
</comment>
<evidence type="ECO:0000313" key="1">
    <source>
        <dbReference type="EMBL" id="KAA8824861.1"/>
    </source>
</evidence>
<dbReference type="EMBL" id="RZUG01000015">
    <property type="protein sequence ID" value="KAA8824861.1"/>
    <property type="molecule type" value="Genomic_DNA"/>
</dbReference>
<dbReference type="AlphaFoldDB" id="A0A5J5E6N3"/>
<organism evidence="1 2">
    <name type="scientific">Bifidobacterium reuteri</name>
    <dbReference type="NCBI Taxonomy" id="983706"/>
    <lineage>
        <taxon>Bacteria</taxon>
        <taxon>Bacillati</taxon>
        <taxon>Actinomycetota</taxon>
        <taxon>Actinomycetes</taxon>
        <taxon>Bifidobacteriales</taxon>
        <taxon>Bifidobacteriaceae</taxon>
        <taxon>Bifidobacterium</taxon>
    </lineage>
</organism>
<dbReference type="Proteomes" id="UP000326251">
    <property type="component" value="Unassembled WGS sequence"/>
</dbReference>
<name>A0A5J5E6N3_9BIFI</name>
<sequence>MFYRTSVLSIAHAFEDVKLTLEQMFDFSHMSRYAETSMKGALREHDPLRLQLRAQQRFAVRATAQGA</sequence>
<evidence type="ECO:0000313" key="2">
    <source>
        <dbReference type="Proteomes" id="UP000326251"/>
    </source>
</evidence>
<protein>
    <submittedName>
        <fullName evidence="1">Uncharacterized protein</fullName>
    </submittedName>
</protein>
<accession>A0A5J5E6N3</accession>
<reference evidence="1 2" key="1">
    <citation type="journal article" date="2019" name="Syst. Appl. Microbiol.">
        <title>Characterization of Bifidobacterium species in feaces of the Egyptian fruit bat: Description of B. vespertilionis sp. nov. and B. rousetti sp. nov.</title>
        <authorList>
            <person name="Modesto M."/>
            <person name="Satti M."/>
            <person name="Watanabe K."/>
            <person name="Puglisi E."/>
            <person name="Morelli L."/>
            <person name="Huang C.-H."/>
            <person name="Liou J.-S."/>
            <person name="Miyashita M."/>
            <person name="Tamura T."/>
            <person name="Saito S."/>
            <person name="Mori K."/>
            <person name="Huang L."/>
            <person name="Sciavilla P."/>
            <person name="Sandri C."/>
            <person name="Spiezio C."/>
            <person name="Vitali F."/>
            <person name="Cavalieri D."/>
            <person name="Perpetuini G."/>
            <person name="Tofalo R."/>
            <person name="Bonetti A."/>
            <person name="Arita M."/>
            <person name="Mattarelli P."/>
        </authorList>
    </citation>
    <scope>NUCLEOTIDE SEQUENCE [LARGE SCALE GENOMIC DNA]</scope>
    <source>
        <strain evidence="1 2">RST19</strain>
    </source>
</reference>
<gene>
    <name evidence="1" type="ORF">EMO92_08075</name>
</gene>
<proteinExistence type="predicted"/>